<organism evidence="1 2">
    <name type="scientific">Candidatus Epulonipiscium fishelsonii</name>
    <dbReference type="NCBI Taxonomy" id="77094"/>
    <lineage>
        <taxon>Bacteria</taxon>
        <taxon>Bacillati</taxon>
        <taxon>Bacillota</taxon>
        <taxon>Clostridia</taxon>
        <taxon>Lachnospirales</taxon>
        <taxon>Lachnospiraceae</taxon>
        <taxon>Candidatus Epulonipiscium</taxon>
    </lineage>
</organism>
<reference evidence="1" key="1">
    <citation type="submission" date="2016-08" db="EMBL/GenBank/DDBJ databases">
        <authorList>
            <person name="Ngugi D.K."/>
            <person name="Miyake S."/>
            <person name="Stingl U."/>
        </authorList>
    </citation>
    <scope>NUCLEOTIDE SEQUENCE</scope>
    <source>
        <strain evidence="1">SCG-B11WGA-EpuloA1</strain>
    </source>
</reference>
<name>A0ACC8XD63_9FIRM</name>
<protein>
    <submittedName>
        <fullName evidence="1">Uncharacterized protein</fullName>
    </submittedName>
</protein>
<gene>
    <name evidence="1" type="ORF">AN396_05205</name>
</gene>
<keyword evidence="2" id="KW-1185">Reference proteome</keyword>
<evidence type="ECO:0000313" key="1">
    <source>
        <dbReference type="EMBL" id="ONI40818.1"/>
    </source>
</evidence>
<accession>A0ACC8XD63</accession>
<dbReference type="Proteomes" id="UP000188605">
    <property type="component" value="Unassembled WGS sequence"/>
</dbReference>
<sequence>MKKTTIGIPVNSTMVLSNNSTKQTYILNEEYCKILFQLGAIPILLPPTNKKSEICSQVNLCDGILLGGGDDIYPLIYEEEPQKKLGNYNEELDNYHVFLGKQNIAFNKPLLGICKGMQILNVIYNGTIYQDLQYFPNETNMHMQSGHRNDMCHTVYSKKNTKINELLGDKFTTNSFHHQVVKKVGDQLIISAHTKDNVIEAIENPNLPFCLGVQWHPEIMAMNSKSMNPLFNAFISACSQAN</sequence>
<evidence type="ECO:0000313" key="2">
    <source>
        <dbReference type="Proteomes" id="UP000188605"/>
    </source>
</evidence>
<dbReference type="EMBL" id="LJDB01000045">
    <property type="protein sequence ID" value="ONI40818.1"/>
    <property type="molecule type" value="Genomic_DNA"/>
</dbReference>
<proteinExistence type="predicted"/>
<comment type="caution">
    <text evidence="1">The sequence shown here is derived from an EMBL/GenBank/DDBJ whole genome shotgun (WGS) entry which is preliminary data.</text>
</comment>